<feature type="coiled-coil region" evidence="11">
    <location>
        <begin position="138"/>
        <end position="179"/>
    </location>
</feature>
<accession>S8F574</accession>
<dbReference type="GO" id="GO:0000139">
    <property type="term" value="C:Golgi membrane"/>
    <property type="evidence" value="ECO:0007669"/>
    <property type="project" value="UniProtKB-SubCell"/>
</dbReference>
<comment type="similarity">
    <text evidence="2 10">Belongs to the COG6 family.</text>
</comment>
<dbReference type="HOGENOM" id="CLU_011361_2_0_1"/>
<evidence type="ECO:0000256" key="8">
    <source>
        <dbReference type="ARBA" id="ARBA00031348"/>
    </source>
</evidence>
<sequence length="733" mass="82348">MSALTASPSPSRLTSTSSPQPQNPIALRLYKVLGANFDDAATREALQTLSELYAPTSVLHPPSKGKDVSRDGDDTHLDDFEDTDGQSHTAVNGVHVAEPVPGDIAARARRNLRRDVENRLAESSRKFLKAFGDVDKQLDTLQEHLSAMRVRCHDAEAQLEETNDACKSLLDRAGSLREERSVLTTRQTIVSLFLGRFTLDEEEKEALTSRDVPVDKRFFRAMDKAEKIRDDCRVLMSGEEGPTPAGVDILSATSSYLEQAYQKIFRWCCFEFRQMGRDATLEVEPSMREAVRRLRERPELVTEALTYLSQTRQDTLLTAFTNALTRGGPGGLPRPIEMHAHDPLRYVGDMLAWVHQAIAAEREFLESLFNVRGDRRMVGSIRRFAASVEEEWMSELMDAAVGKLCTPLKVRVQQTVRSQESSITSYKIANLLQFYTLTMQRTIGEEAILSKTLKEMTNMAFEVFFDSIDTQGRSLLRVPPDLDDTSVSPPLIILDHAQVLREIMIVYDSSLLGDETEEQLAAGFRDILDKMVDPAIETCLTSSEEKRKHRPTWDKSAFILNTLSYVQGVLEPYRFTAEKQGVIQGLIDTKVLQLTEEHYRDLLKEAGLHEVVVAIETCRPSEPLSRIPAAQTTRLQTALREFSSWLSGPGVVESPRLAQLTLQSLAVRVHQAALQRLAEAYQLICEEVRRPENRYEAAATLLGSERPFGQVHLLWQIFGLQEEGRVEAGEDGT</sequence>
<evidence type="ECO:0000256" key="11">
    <source>
        <dbReference type="SAM" id="Coils"/>
    </source>
</evidence>
<feature type="region of interest" description="Disordered" evidence="12">
    <location>
        <begin position="1"/>
        <end position="23"/>
    </location>
</feature>
<feature type="domain" description="Conserved Oligomeric Golgi complex subunit 6 C-terminal" evidence="14">
    <location>
        <begin position="245"/>
        <end position="701"/>
    </location>
</feature>
<evidence type="ECO:0000259" key="14">
    <source>
        <dbReference type="Pfam" id="PF20653"/>
    </source>
</evidence>
<keyword evidence="7 10" id="KW-0472">Membrane</keyword>
<dbReference type="EMBL" id="KE504183">
    <property type="protein sequence ID" value="EPS96840.1"/>
    <property type="molecule type" value="Genomic_DNA"/>
</dbReference>
<name>S8F574_FOMSC</name>
<feature type="region of interest" description="Disordered" evidence="12">
    <location>
        <begin position="56"/>
        <end position="91"/>
    </location>
</feature>
<evidence type="ECO:0000256" key="12">
    <source>
        <dbReference type="SAM" id="MobiDB-lite"/>
    </source>
</evidence>
<evidence type="ECO:0000313" key="16">
    <source>
        <dbReference type="Proteomes" id="UP000015241"/>
    </source>
</evidence>
<dbReference type="STRING" id="743788.S8F574"/>
<dbReference type="GO" id="GO:0015031">
    <property type="term" value="P:protein transport"/>
    <property type="evidence" value="ECO:0007669"/>
    <property type="project" value="UniProtKB-KW"/>
</dbReference>
<organism evidence="15 16">
    <name type="scientific">Fomitopsis schrenkii</name>
    <name type="common">Brown rot fungus</name>
    <dbReference type="NCBI Taxonomy" id="2126942"/>
    <lineage>
        <taxon>Eukaryota</taxon>
        <taxon>Fungi</taxon>
        <taxon>Dikarya</taxon>
        <taxon>Basidiomycota</taxon>
        <taxon>Agaricomycotina</taxon>
        <taxon>Agaricomycetes</taxon>
        <taxon>Polyporales</taxon>
        <taxon>Fomitopsis</taxon>
    </lineage>
</organism>
<dbReference type="FunCoup" id="S8F574">
    <property type="interactions" value="260"/>
</dbReference>
<evidence type="ECO:0000256" key="2">
    <source>
        <dbReference type="ARBA" id="ARBA00011023"/>
    </source>
</evidence>
<dbReference type="PANTHER" id="PTHR21506:SF0">
    <property type="entry name" value="CONSERVED OLIGOMERIC GOLGI COMPLEX SUBUNIT 6"/>
    <property type="match status" value="1"/>
</dbReference>
<dbReference type="SMART" id="SM01087">
    <property type="entry name" value="COG6"/>
    <property type="match status" value="1"/>
</dbReference>
<dbReference type="InterPro" id="IPR048368">
    <property type="entry name" value="COG6_N"/>
</dbReference>
<dbReference type="PANTHER" id="PTHR21506">
    <property type="entry name" value="COMPONENT OF OLIGOMERIC GOLGI COMPLEX 6"/>
    <property type="match status" value="1"/>
</dbReference>
<dbReference type="Pfam" id="PF06419">
    <property type="entry name" value="COG6_N"/>
    <property type="match status" value="1"/>
</dbReference>
<dbReference type="OrthoDB" id="272987at2759"/>
<protein>
    <recommendedName>
        <fullName evidence="3 10">Conserved oligomeric Golgi complex subunit 6</fullName>
        <shortName evidence="10">COG complex subunit 6</shortName>
    </recommendedName>
    <alternativeName>
        <fullName evidence="8 10">Component of oligomeric Golgi complex 6</fullName>
    </alternativeName>
</protein>
<comment type="subunit">
    <text evidence="10">Component of the conserved oligomeric Golgi complex.</text>
</comment>
<evidence type="ECO:0000256" key="6">
    <source>
        <dbReference type="ARBA" id="ARBA00023034"/>
    </source>
</evidence>
<evidence type="ECO:0000256" key="4">
    <source>
        <dbReference type="ARBA" id="ARBA00022448"/>
    </source>
</evidence>
<comment type="function">
    <text evidence="10">Acts as component of the peripheral membrane COG complex that is involved in intra-Golgi protein trafficking. COG is located at the cis-Golgi, and regulates tethering of retrograde intra-Golgi vesicles and possibly a number of other membrane trafficking events.</text>
</comment>
<dbReference type="InParanoid" id="S8F574"/>
<dbReference type="InterPro" id="IPR010490">
    <property type="entry name" value="COG6"/>
</dbReference>
<keyword evidence="4 10" id="KW-0813">Transport</keyword>
<dbReference type="InterPro" id="IPR048369">
    <property type="entry name" value="COG6_C"/>
</dbReference>
<evidence type="ECO:0000256" key="9">
    <source>
        <dbReference type="ARBA" id="ARBA00043873"/>
    </source>
</evidence>
<gene>
    <name evidence="15" type="ORF">FOMPIDRAFT_1129594</name>
</gene>
<comment type="subcellular location">
    <subcellularLocation>
        <location evidence="1 10">Golgi apparatus membrane</location>
        <topology evidence="1 10">Peripheral membrane protein</topology>
    </subcellularLocation>
</comment>
<evidence type="ECO:0000256" key="10">
    <source>
        <dbReference type="RuleBase" id="RU365075"/>
    </source>
</evidence>
<evidence type="ECO:0000256" key="3">
    <source>
        <dbReference type="ARBA" id="ARBA00020973"/>
    </source>
</evidence>
<dbReference type="GO" id="GO:0017119">
    <property type="term" value="C:Golgi transport complex"/>
    <property type="evidence" value="ECO:0007669"/>
    <property type="project" value="UniProtKB-UniRule"/>
</dbReference>
<proteinExistence type="inferred from homology"/>
<feature type="compositionally biased region" description="Basic and acidic residues" evidence="12">
    <location>
        <begin position="64"/>
        <end position="78"/>
    </location>
</feature>
<dbReference type="GO" id="GO:0006891">
    <property type="term" value="P:intra-Golgi vesicle-mediated transport"/>
    <property type="evidence" value="ECO:0007669"/>
    <property type="project" value="UniProtKB-UniRule"/>
</dbReference>
<reference evidence="15 16" key="1">
    <citation type="journal article" date="2012" name="Science">
        <title>The Paleozoic origin of enzymatic lignin decomposition reconstructed from 31 fungal genomes.</title>
        <authorList>
            <person name="Floudas D."/>
            <person name="Binder M."/>
            <person name="Riley R."/>
            <person name="Barry K."/>
            <person name="Blanchette R.A."/>
            <person name="Henrissat B."/>
            <person name="Martinez A.T."/>
            <person name="Otillar R."/>
            <person name="Spatafora J.W."/>
            <person name="Yadav J.S."/>
            <person name="Aerts A."/>
            <person name="Benoit I."/>
            <person name="Boyd A."/>
            <person name="Carlson A."/>
            <person name="Copeland A."/>
            <person name="Coutinho P.M."/>
            <person name="de Vries R.P."/>
            <person name="Ferreira P."/>
            <person name="Findley K."/>
            <person name="Foster B."/>
            <person name="Gaskell J."/>
            <person name="Glotzer D."/>
            <person name="Gorecki P."/>
            <person name="Heitman J."/>
            <person name="Hesse C."/>
            <person name="Hori C."/>
            <person name="Igarashi K."/>
            <person name="Jurgens J.A."/>
            <person name="Kallen N."/>
            <person name="Kersten P."/>
            <person name="Kohler A."/>
            <person name="Kuees U."/>
            <person name="Kumar T.K.A."/>
            <person name="Kuo A."/>
            <person name="LaButti K."/>
            <person name="Larrondo L.F."/>
            <person name="Lindquist E."/>
            <person name="Ling A."/>
            <person name="Lombard V."/>
            <person name="Lucas S."/>
            <person name="Lundell T."/>
            <person name="Martin R."/>
            <person name="McLaughlin D.J."/>
            <person name="Morgenstern I."/>
            <person name="Morin E."/>
            <person name="Murat C."/>
            <person name="Nagy L.G."/>
            <person name="Nolan M."/>
            <person name="Ohm R.A."/>
            <person name="Patyshakuliyeva A."/>
            <person name="Rokas A."/>
            <person name="Ruiz-Duenas F.J."/>
            <person name="Sabat G."/>
            <person name="Salamov A."/>
            <person name="Samejima M."/>
            <person name="Schmutz J."/>
            <person name="Slot J.C."/>
            <person name="St John F."/>
            <person name="Stenlid J."/>
            <person name="Sun H."/>
            <person name="Sun S."/>
            <person name="Syed K."/>
            <person name="Tsang A."/>
            <person name="Wiebenga A."/>
            <person name="Young D."/>
            <person name="Pisabarro A."/>
            <person name="Eastwood D.C."/>
            <person name="Martin F."/>
            <person name="Cullen D."/>
            <person name="Grigoriev I.V."/>
            <person name="Hibbett D.S."/>
        </authorList>
    </citation>
    <scope>NUCLEOTIDE SEQUENCE</scope>
    <source>
        <strain evidence="16">FP-58527</strain>
    </source>
</reference>
<evidence type="ECO:0000256" key="5">
    <source>
        <dbReference type="ARBA" id="ARBA00022927"/>
    </source>
</evidence>
<keyword evidence="6 10" id="KW-0333">Golgi apparatus</keyword>
<keyword evidence="5 10" id="KW-0653">Protein transport</keyword>
<feature type="domain" description="Conserved oligomeric complex COG6 N-terminal" evidence="13">
    <location>
        <begin position="106"/>
        <end position="209"/>
    </location>
</feature>
<dbReference type="AlphaFoldDB" id="S8F574"/>
<evidence type="ECO:0000256" key="7">
    <source>
        <dbReference type="ARBA" id="ARBA00023136"/>
    </source>
</evidence>
<evidence type="ECO:0000259" key="13">
    <source>
        <dbReference type="Pfam" id="PF06419"/>
    </source>
</evidence>
<comment type="function">
    <text evidence="9">Acts as a component of the peripheral membrane COG complex that is involved in intra-Golgi protein trafficking. COG is located at the cis-Golgi, and regulates tethering of retrograde intra-Golgi vesicles and possibly a number of other membrane trafficking events.</text>
</comment>
<keyword evidence="16" id="KW-1185">Reference proteome</keyword>
<dbReference type="Proteomes" id="UP000015241">
    <property type="component" value="Unassembled WGS sequence"/>
</dbReference>
<evidence type="ECO:0000313" key="15">
    <source>
        <dbReference type="EMBL" id="EPS96840.1"/>
    </source>
</evidence>
<evidence type="ECO:0000256" key="1">
    <source>
        <dbReference type="ARBA" id="ARBA00004395"/>
    </source>
</evidence>
<dbReference type="eggNOG" id="KOG3758">
    <property type="taxonomic scope" value="Eukaryota"/>
</dbReference>
<dbReference type="Pfam" id="PF20653">
    <property type="entry name" value="COG6_C"/>
    <property type="match status" value="1"/>
</dbReference>
<feature type="compositionally biased region" description="Low complexity" evidence="12">
    <location>
        <begin position="7"/>
        <end position="20"/>
    </location>
</feature>
<keyword evidence="11" id="KW-0175">Coiled coil</keyword>